<feature type="compositionally biased region" description="Low complexity" evidence="1">
    <location>
        <begin position="64"/>
        <end position="74"/>
    </location>
</feature>
<feature type="region of interest" description="Disordered" evidence="1">
    <location>
        <begin position="253"/>
        <end position="347"/>
    </location>
</feature>
<reference evidence="4" key="4">
    <citation type="submission" date="2025-05" db="UniProtKB">
        <authorList>
            <consortium name="EnsemblFungi"/>
        </authorList>
    </citation>
    <scope>IDENTIFICATION</scope>
    <source>
        <strain evidence="4">isolate 1-1 / race 1 (BBBD)</strain>
    </source>
</reference>
<dbReference type="VEuPathDB" id="FungiDB:PTTG_00174"/>
<dbReference type="OrthoDB" id="2507114at2759"/>
<dbReference type="STRING" id="630390.A0A0C4EHF8"/>
<dbReference type="EnsemblFungi" id="PTTG_00174-t43_1">
    <property type="protein sequence ID" value="PTTG_00174-t43_1-p1"/>
    <property type="gene ID" value="PTTG_00174"/>
</dbReference>
<evidence type="ECO:0000256" key="1">
    <source>
        <dbReference type="SAM" id="MobiDB-lite"/>
    </source>
</evidence>
<feature type="chain" id="PRO_5009386136" evidence="2">
    <location>
        <begin position="24"/>
        <end position="347"/>
    </location>
</feature>
<accession>A0A0C4EHF8</accession>
<organism evidence="3">
    <name type="scientific">Puccinia triticina (isolate 1-1 / race 1 (BBBD))</name>
    <name type="common">Brown leaf rust fungus</name>
    <dbReference type="NCBI Taxonomy" id="630390"/>
    <lineage>
        <taxon>Eukaryota</taxon>
        <taxon>Fungi</taxon>
        <taxon>Dikarya</taxon>
        <taxon>Basidiomycota</taxon>
        <taxon>Pucciniomycotina</taxon>
        <taxon>Pucciniomycetes</taxon>
        <taxon>Pucciniales</taxon>
        <taxon>Pucciniaceae</taxon>
        <taxon>Puccinia</taxon>
    </lineage>
</organism>
<proteinExistence type="predicted"/>
<keyword evidence="2" id="KW-0732">Signal</keyword>
<feature type="region of interest" description="Disordered" evidence="1">
    <location>
        <begin position="54"/>
        <end position="102"/>
    </location>
</feature>
<feature type="compositionally biased region" description="Low complexity" evidence="1">
    <location>
        <begin position="253"/>
        <end position="262"/>
    </location>
</feature>
<feature type="compositionally biased region" description="Basic and acidic residues" evidence="1">
    <location>
        <begin position="265"/>
        <end position="303"/>
    </location>
</feature>
<gene>
    <name evidence="3" type="ORF">PTTG_00174</name>
</gene>
<sequence>MNPTTCFFVKLSILVALSCQVLGSDHFGGDGILSKLEALHHDDPARRLRRRQIELGGATDPKVDATQATAATAKDNTKVDAKGDLPAPAGAKDANNKPQNLSKEEQLATKLFEGIIEMGVGLEGVTNLGSSTKEIVDQSKKVSQMLPTVKTLTTELLGAAPKKSDELNKAVEESTKAGEAITKSLIAIEAKVDDANVIKQEYKNLEKSFLQILKTSDGLAVAAIPKLAEQANQAHVEEAGGAAVKVAGPSGEAAGGANAATALSNKDEGKKADAPKDAGDKGLVAEKKGDGAKLGELKVDEKAAAPAAAPAVAPAAGEPQTAAPAAVEPKAAAPEGPIDTGVVIPGQ</sequence>
<evidence type="ECO:0000256" key="2">
    <source>
        <dbReference type="SAM" id="SignalP"/>
    </source>
</evidence>
<evidence type="ECO:0000313" key="4">
    <source>
        <dbReference type="EnsemblFungi" id="PTTG_00174-t43_1-p1"/>
    </source>
</evidence>
<feature type="compositionally biased region" description="Low complexity" evidence="1">
    <location>
        <begin position="304"/>
        <end position="337"/>
    </location>
</feature>
<dbReference type="AlphaFoldDB" id="A0A0C4EHF8"/>
<dbReference type="EMBL" id="ADAS02000013">
    <property type="protein sequence ID" value="OAV97449.1"/>
    <property type="molecule type" value="Genomic_DNA"/>
</dbReference>
<reference evidence="3" key="1">
    <citation type="submission" date="2009-11" db="EMBL/GenBank/DDBJ databases">
        <authorList>
            <consortium name="The Broad Institute Genome Sequencing Platform"/>
            <person name="Ward D."/>
            <person name="Feldgarden M."/>
            <person name="Earl A."/>
            <person name="Young S.K."/>
            <person name="Zeng Q."/>
            <person name="Koehrsen M."/>
            <person name="Alvarado L."/>
            <person name="Berlin A."/>
            <person name="Bochicchio J."/>
            <person name="Borenstein D."/>
            <person name="Chapman S.B."/>
            <person name="Chen Z."/>
            <person name="Engels R."/>
            <person name="Freedman E."/>
            <person name="Gellesch M."/>
            <person name="Goldberg J."/>
            <person name="Griggs A."/>
            <person name="Gujja S."/>
            <person name="Heilman E."/>
            <person name="Heiman D."/>
            <person name="Hepburn T."/>
            <person name="Howarth C."/>
            <person name="Jen D."/>
            <person name="Larson L."/>
            <person name="Lewis B."/>
            <person name="Mehta T."/>
            <person name="Park D."/>
            <person name="Pearson M."/>
            <person name="Roberts A."/>
            <person name="Saif S."/>
            <person name="Shea T."/>
            <person name="Shenoy N."/>
            <person name="Sisk P."/>
            <person name="Stolte C."/>
            <person name="Sykes S."/>
            <person name="Thomson T."/>
            <person name="Walk T."/>
            <person name="White J."/>
            <person name="Yandava C."/>
            <person name="Izard J."/>
            <person name="Baranova O.V."/>
            <person name="Blanton J.M."/>
            <person name="Tanner A.C."/>
            <person name="Dewhirst F.E."/>
            <person name="Haas B."/>
            <person name="Nusbaum C."/>
            <person name="Birren B."/>
        </authorList>
    </citation>
    <scope>NUCLEOTIDE SEQUENCE [LARGE SCALE GENOMIC DNA]</scope>
    <source>
        <strain evidence="3">1-1 BBBD Race 1</strain>
    </source>
</reference>
<reference evidence="3" key="2">
    <citation type="submission" date="2016-05" db="EMBL/GenBank/DDBJ databases">
        <title>Comparative analysis highlights variable genome content of wheat rusts and divergence of the mating loci.</title>
        <authorList>
            <person name="Cuomo C.A."/>
            <person name="Bakkeren G."/>
            <person name="Szabo L."/>
            <person name="Khalil H."/>
            <person name="Joly D."/>
            <person name="Goldberg J."/>
            <person name="Young S."/>
            <person name="Zeng Q."/>
            <person name="Fellers J."/>
        </authorList>
    </citation>
    <scope>NUCLEOTIDE SEQUENCE [LARGE SCALE GENOMIC DNA]</scope>
    <source>
        <strain evidence="3">1-1 BBBD Race 1</strain>
    </source>
</reference>
<name>A0A0C4EHF8_PUCT1</name>
<protein>
    <submittedName>
        <fullName evidence="3 4">Uncharacterized protein</fullName>
    </submittedName>
</protein>
<keyword evidence="5" id="KW-1185">Reference proteome</keyword>
<feature type="signal peptide" evidence="2">
    <location>
        <begin position="1"/>
        <end position="23"/>
    </location>
</feature>
<reference evidence="4 5" key="3">
    <citation type="journal article" date="2017" name="G3 (Bethesda)">
        <title>Comparative analysis highlights variable genome content of wheat rusts and divergence of the mating loci.</title>
        <authorList>
            <person name="Cuomo C.A."/>
            <person name="Bakkeren G."/>
            <person name="Khalil H.B."/>
            <person name="Panwar V."/>
            <person name="Joly D."/>
            <person name="Linning R."/>
            <person name="Sakthikumar S."/>
            <person name="Song X."/>
            <person name="Adiconis X."/>
            <person name="Fan L."/>
            <person name="Goldberg J.M."/>
            <person name="Levin J.Z."/>
            <person name="Young S."/>
            <person name="Zeng Q."/>
            <person name="Anikster Y."/>
            <person name="Bruce M."/>
            <person name="Wang M."/>
            <person name="Yin C."/>
            <person name="McCallum B."/>
            <person name="Szabo L.J."/>
            <person name="Hulbert S."/>
            <person name="Chen X."/>
            <person name="Fellers J.P."/>
        </authorList>
    </citation>
    <scope>NUCLEOTIDE SEQUENCE</scope>
    <source>
        <strain evidence="5">Isolate 1-1 / race 1 (BBBD)</strain>
        <strain evidence="4">isolate 1-1 / race 1 (BBBD)</strain>
    </source>
</reference>
<dbReference type="OMA" id="NPTTCFF"/>
<dbReference type="Proteomes" id="UP000005240">
    <property type="component" value="Unassembled WGS sequence"/>
</dbReference>
<evidence type="ECO:0000313" key="3">
    <source>
        <dbReference type="EMBL" id="OAV97449.1"/>
    </source>
</evidence>
<evidence type="ECO:0000313" key="5">
    <source>
        <dbReference type="Proteomes" id="UP000005240"/>
    </source>
</evidence>